<gene>
    <name evidence="2" type="ORF">FRZ00_33540</name>
</gene>
<dbReference type="OrthoDB" id="3757919at2"/>
<feature type="compositionally biased region" description="Basic and acidic residues" evidence="1">
    <location>
        <begin position="315"/>
        <end position="327"/>
    </location>
</feature>
<accession>A0A5N5VXI7</accession>
<evidence type="ECO:0000256" key="1">
    <source>
        <dbReference type="SAM" id="MobiDB-lite"/>
    </source>
</evidence>
<keyword evidence="3" id="KW-1185">Reference proteome</keyword>
<name>A0A5N5VXI7_STRMB</name>
<comment type="caution">
    <text evidence="2">The sequence shown here is derived from an EMBL/GenBank/DDBJ whole genome shotgun (WGS) entry which is preliminary data.</text>
</comment>
<sequence>MRIPMPGLDRLPDGPHRELLVEVHRLHEEVGWPGLQKTSAAIKVRRDLPDTISHEAISKILHGKTFPQWLKLESLVRQYLTWNTHRRQEIDAEVRRLQTLWMRAASAIEGTEKAQPGSTEHWPYPQEAARQANAMAARGEQAEVLRFLHACAEQDGVLAVALAVMPSLPEAALLLLQNAGTSLSDPEILELLDQVGAQPTAFWHGHDPVLAIMKGVLRVRADYGIPLVTALRSRPDAQWTLVPLMTVAAQSLDPANLGAFIEKICALPDSLPLMPPLFTAVMDNAPRPVVQVVVQQLRKTGQRREADALASRLSHRPEGDQGERQEHPGIPFPDEELERVRTVLRKAGCREDGAPGGGFTAEIELDRILVTCTCRVARMADKQLELYQDALTEAGYKAYTYARRINTVSVRRLTTKITNDMKI</sequence>
<dbReference type="RefSeq" id="WP_152266120.1">
    <property type="nucleotide sequence ID" value="NZ_VOKX01000132.1"/>
</dbReference>
<protein>
    <submittedName>
        <fullName evidence="2">Uncharacterized protein</fullName>
    </submittedName>
</protein>
<dbReference type="AlphaFoldDB" id="A0A5N5VXI7"/>
<evidence type="ECO:0000313" key="2">
    <source>
        <dbReference type="EMBL" id="KAB7833566.1"/>
    </source>
</evidence>
<feature type="region of interest" description="Disordered" evidence="1">
    <location>
        <begin position="303"/>
        <end position="332"/>
    </location>
</feature>
<organism evidence="2 3">
    <name type="scientific">Streptomyces mobaraensis</name>
    <name type="common">Streptoverticillium mobaraense</name>
    <dbReference type="NCBI Taxonomy" id="35621"/>
    <lineage>
        <taxon>Bacteria</taxon>
        <taxon>Bacillati</taxon>
        <taxon>Actinomycetota</taxon>
        <taxon>Actinomycetes</taxon>
        <taxon>Kitasatosporales</taxon>
        <taxon>Streptomycetaceae</taxon>
        <taxon>Streptomyces</taxon>
    </lineage>
</organism>
<evidence type="ECO:0000313" key="3">
    <source>
        <dbReference type="Proteomes" id="UP000327000"/>
    </source>
</evidence>
<dbReference type="EMBL" id="VOKX01000132">
    <property type="protein sequence ID" value="KAB7833566.1"/>
    <property type="molecule type" value="Genomic_DNA"/>
</dbReference>
<dbReference type="Proteomes" id="UP000327000">
    <property type="component" value="Unassembled WGS sequence"/>
</dbReference>
<reference evidence="2 3" key="1">
    <citation type="journal article" date="2019" name="Microb. Cell Fact.">
        <title>Exploring novel herbicidin analogues by transcriptional regulator overexpression and MS/MS molecular networking.</title>
        <authorList>
            <person name="Shi Y."/>
            <person name="Gu R."/>
            <person name="Li Y."/>
            <person name="Wang X."/>
            <person name="Ren W."/>
            <person name="Li X."/>
            <person name="Wang L."/>
            <person name="Xie Y."/>
            <person name="Hong B."/>
        </authorList>
    </citation>
    <scope>NUCLEOTIDE SEQUENCE [LARGE SCALE GENOMIC DNA]</scope>
    <source>
        <strain evidence="2 3">US-43</strain>
    </source>
</reference>
<proteinExistence type="predicted"/>